<keyword evidence="2" id="KW-0479">Metal-binding</keyword>
<evidence type="ECO:0000313" key="15">
    <source>
        <dbReference type="EnsemblMetazoa" id="XP_022666227"/>
    </source>
</evidence>
<proteinExistence type="predicted"/>
<dbReference type="RefSeq" id="XP_022666230.1">
    <property type="nucleotide sequence ID" value="XM_022810495.1"/>
</dbReference>
<feature type="region of interest" description="Disordered" evidence="11">
    <location>
        <begin position="1736"/>
        <end position="1759"/>
    </location>
</feature>
<evidence type="ECO:0000259" key="12">
    <source>
        <dbReference type="PROSITE" id="PS50014"/>
    </source>
</evidence>
<keyword evidence="8" id="KW-0539">Nucleus</keyword>
<reference evidence="15" key="1">
    <citation type="submission" date="2021-01" db="UniProtKB">
        <authorList>
            <consortium name="EnsemblMetazoa"/>
        </authorList>
    </citation>
    <scope>IDENTIFICATION</scope>
</reference>
<evidence type="ECO:0000256" key="8">
    <source>
        <dbReference type="ARBA" id="ARBA00023242"/>
    </source>
</evidence>
<keyword evidence="4" id="KW-0862">Zinc</keyword>
<evidence type="ECO:0000256" key="1">
    <source>
        <dbReference type="ARBA" id="ARBA00004123"/>
    </source>
</evidence>
<keyword evidence="5" id="KW-0805">Transcription regulation</keyword>
<dbReference type="OrthoDB" id="784962at2759"/>
<feature type="compositionally biased region" description="Low complexity" evidence="11">
    <location>
        <begin position="1873"/>
        <end position="1882"/>
    </location>
</feature>
<comment type="subcellular location">
    <subcellularLocation>
        <location evidence="1">Nucleus</location>
    </subcellularLocation>
</comment>
<keyword evidence="16" id="KW-1185">Reference proteome</keyword>
<dbReference type="PROSITE" id="PS50016">
    <property type="entry name" value="ZF_PHD_2"/>
    <property type="match status" value="3"/>
</dbReference>
<dbReference type="PROSITE" id="PS50827">
    <property type="entry name" value="DDT"/>
    <property type="match status" value="1"/>
</dbReference>
<dbReference type="SUPFAM" id="SSF47370">
    <property type="entry name" value="Bromodomain"/>
    <property type="match status" value="1"/>
</dbReference>
<dbReference type="CDD" id="cd15559">
    <property type="entry name" value="PHD1_BPTF"/>
    <property type="match status" value="1"/>
</dbReference>
<organism evidence="15 16">
    <name type="scientific">Varroa destructor</name>
    <name type="common">Honeybee mite</name>
    <dbReference type="NCBI Taxonomy" id="109461"/>
    <lineage>
        <taxon>Eukaryota</taxon>
        <taxon>Metazoa</taxon>
        <taxon>Ecdysozoa</taxon>
        <taxon>Arthropoda</taxon>
        <taxon>Chelicerata</taxon>
        <taxon>Arachnida</taxon>
        <taxon>Acari</taxon>
        <taxon>Parasitiformes</taxon>
        <taxon>Mesostigmata</taxon>
        <taxon>Gamasina</taxon>
        <taxon>Dermanyssoidea</taxon>
        <taxon>Varroidae</taxon>
        <taxon>Varroa</taxon>
    </lineage>
</organism>
<dbReference type="Pfam" id="PF00628">
    <property type="entry name" value="PHD"/>
    <property type="match status" value="3"/>
</dbReference>
<feature type="domain" description="DDT" evidence="14">
    <location>
        <begin position="166"/>
        <end position="226"/>
    </location>
</feature>
<feature type="compositionally biased region" description="Gly residues" evidence="11">
    <location>
        <begin position="1954"/>
        <end position="1968"/>
    </location>
</feature>
<dbReference type="PANTHER" id="PTHR45975">
    <property type="entry name" value="NUCLEOSOME-REMODELING FACTOR SUBUNIT BPTF"/>
    <property type="match status" value="1"/>
</dbReference>
<protein>
    <recommendedName>
        <fullName evidence="17">Nucleosome-remodeling factor subunit NURF301</fullName>
    </recommendedName>
</protein>
<keyword evidence="3 10" id="KW-0863">Zinc-finger</keyword>
<dbReference type="RefSeq" id="XP_022666225.1">
    <property type="nucleotide sequence ID" value="XM_022810490.1"/>
</dbReference>
<dbReference type="RefSeq" id="XP_022666228.1">
    <property type="nucleotide sequence ID" value="XM_022810493.1"/>
</dbReference>
<dbReference type="EnsemblMetazoa" id="XM_022810492">
    <property type="protein sequence ID" value="XP_022666227"/>
    <property type="gene ID" value="LOC111252493"/>
</dbReference>
<dbReference type="InterPro" id="IPR038028">
    <property type="entry name" value="BPTF"/>
</dbReference>
<dbReference type="SMART" id="SM00571">
    <property type="entry name" value="DDT"/>
    <property type="match status" value="1"/>
</dbReference>
<dbReference type="PROSITE" id="PS50014">
    <property type="entry name" value="BROMODOMAIN_2"/>
    <property type="match status" value="1"/>
</dbReference>
<feature type="region of interest" description="Disordered" evidence="11">
    <location>
        <begin position="1183"/>
        <end position="1203"/>
    </location>
</feature>
<feature type="region of interest" description="Disordered" evidence="11">
    <location>
        <begin position="1"/>
        <end position="38"/>
    </location>
</feature>
<evidence type="ECO:0000256" key="6">
    <source>
        <dbReference type="ARBA" id="ARBA00023117"/>
    </source>
</evidence>
<dbReference type="Proteomes" id="UP000594260">
    <property type="component" value="Unplaced"/>
</dbReference>
<dbReference type="SUPFAM" id="SSF57903">
    <property type="entry name" value="FYVE/PHD zinc finger"/>
    <property type="match status" value="3"/>
</dbReference>
<dbReference type="InterPro" id="IPR013083">
    <property type="entry name" value="Znf_RING/FYVE/PHD"/>
</dbReference>
<name>A0A7M7MCI1_VARDE</name>
<dbReference type="Pfam" id="PF15613">
    <property type="entry name" value="WSD"/>
    <property type="match status" value="1"/>
</dbReference>
<keyword evidence="7" id="KW-0804">Transcription</keyword>
<dbReference type="SMART" id="SM00249">
    <property type="entry name" value="PHD"/>
    <property type="match status" value="3"/>
</dbReference>
<feature type="compositionally biased region" description="Polar residues" evidence="11">
    <location>
        <begin position="1913"/>
        <end position="1933"/>
    </location>
</feature>
<feature type="compositionally biased region" description="Basic and acidic residues" evidence="11">
    <location>
        <begin position="118"/>
        <end position="133"/>
    </location>
</feature>
<dbReference type="InterPro" id="IPR001965">
    <property type="entry name" value="Znf_PHD"/>
</dbReference>
<evidence type="ECO:0000256" key="3">
    <source>
        <dbReference type="ARBA" id="ARBA00022771"/>
    </source>
</evidence>
<dbReference type="GeneID" id="111252493"/>
<feature type="region of interest" description="Disordered" evidence="11">
    <location>
        <begin position="1121"/>
        <end position="1151"/>
    </location>
</feature>
<dbReference type="InterPro" id="IPR028941">
    <property type="entry name" value="WHIM2_dom"/>
</dbReference>
<feature type="compositionally biased region" description="Low complexity" evidence="11">
    <location>
        <begin position="1894"/>
        <end position="1912"/>
    </location>
</feature>
<feature type="compositionally biased region" description="Basic and acidic residues" evidence="11">
    <location>
        <begin position="1736"/>
        <end position="1745"/>
    </location>
</feature>
<dbReference type="InterPro" id="IPR011011">
    <property type="entry name" value="Znf_FYVE_PHD"/>
</dbReference>
<feature type="region of interest" description="Disordered" evidence="11">
    <location>
        <begin position="1770"/>
        <end position="1789"/>
    </location>
</feature>
<dbReference type="InParanoid" id="A0A7M7MCI1"/>
<evidence type="ECO:0000256" key="2">
    <source>
        <dbReference type="ARBA" id="ARBA00022723"/>
    </source>
</evidence>
<feature type="domain" description="PHD-type" evidence="13">
    <location>
        <begin position="2032"/>
        <end position="2083"/>
    </location>
</feature>
<dbReference type="InterPro" id="IPR019787">
    <property type="entry name" value="Znf_PHD-finger"/>
</dbReference>
<dbReference type="CDD" id="cd15560">
    <property type="entry name" value="PHD2_3_BPTF"/>
    <property type="match status" value="2"/>
</dbReference>
<dbReference type="EnsemblMetazoa" id="XM_022810495">
    <property type="protein sequence ID" value="XP_022666230"/>
    <property type="gene ID" value="LOC111252493"/>
</dbReference>
<dbReference type="PROSITE" id="PS00633">
    <property type="entry name" value="BROMODOMAIN_1"/>
    <property type="match status" value="1"/>
</dbReference>
<feature type="region of interest" description="Disordered" evidence="11">
    <location>
        <begin position="1675"/>
        <end position="1723"/>
    </location>
</feature>
<feature type="compositionally biased region" description="Gly residues" evidence="11">
    <location>
        <begin position="1883"/>
        <end position="1893"/>
    </location>
</feature>
<dbReference type="RefSeq" id="XP_022666229.1">
    <property type="nucleotide sequence ID" value="XM_022810494.1"/>
</dbReference>
<evidence type="ECO:0000256" key="7">
    <source>
        <dbReference type="ARBA" id="ARBA00023163"/>
    </source>
</evidence>
<dbReference type="Gene3D" id="3.30.40.10">
    <property type="entry name" value="Zinc/RING finger domain, C3HC4 (zinc finger)"/>
    <property type="match status" value="3"/>
</dbReference>
<feature type="region of interest" description="Disordered" evidence="11">
    <location>
        <begin position="1557"/>
        <end position="1585"/>
    </location>
</feature>
<dbReference type="RefSeq" id="XP_022666226.1">
    <property type="nucleotide sequence ID" value="XM_022810491.1"/>
</dbReference>
<dbReference type="OMA" id="PEQYTNV"/>
<dbReference type="EnsemblMetazoa" id="XM_022810491">
    <property type="protein sequence ID" value="XP_022666226"/>
    <property type="gene ID" value="LOC111252493"/>
</dbReference>
<dbReference type="Gene3D" id="1.20.920.10">
    <property type="entry name" value="Bromodomain-like"/>
    <property type="match status" value="1"/>
</dbReference>
<feature type="domain" description="PHD-type" evidence="13">
    <location>
        <begin position="1974"/>
        <end position="2025"/>
    </location>
</feature>
<accession>A0A7M7MCI1</accession>
<dbReference type="EnsemblMetazoa" id="XM_022810493">
    <property type="protein sequence ID" value="XP_022666228"/>
    <property type="gene ID" value="LOC111252493"/>
</dbReference>
<feature type="region of interest" description="Disordered" evidence="11">
    <location>
        <begin position="1840"/>
        <end position="1969"/>
    </location>
</feature>
<dbReference type="Pfam" id="PF00439">
    <property type="entry name" value="Bromodomain"/>
    <property type="match status" value="1"/>
</dbReference>
<feature type="compositionally biased region" description="Low complexity" evidence="11">
    <location>
        <begin position="1847"/>
        <end position="1865"/>
    </location>
</feature>
<dbReference type="Pfam" id="PF02791">
    <property type="entry name" value="DDT"/>
    <property type="match status" value="1"/>
</dbReference>
<feature type="compositionally biased region" description="Basic residues" evidence="11">
    <location>
        <begin position="1"/>
        <end position="13"/>
    </location>
</feature>
<dbReference type="GO" id="GO:0016589">
    <property type="term" value="C:NURF complex"/>
    <property type="evidence" value="ECO:0007669"/>
    <property type="project" value="InterPro"/>
</dbReference>
<feature type="domain" description="PHD-type" evidence="13">
    <location>
        <begin position="334"/>
        <end position="381"/>
    </location>
</feature>
<feature type="compositionally biased region" description="Polar residues" evidence="11">
    <location>
        <begin position="1677"/>
        <end position="1700"/>
    </location>
</feature>
<keyword evidence="6 9" id="KW-0103">Bromodomain</keyword>
<evidence type="ECO:0000256" key="10">
    <source>
        <dbReference type="PROSITE-ProRule" id="PRU00146"/>
    </source>
</evidence>
<dbReference type="EnsemblMetazoa" id="XM_022810490">
    <property type="protein sequence ID" value="XP_022666225"/>
    <property type="gene ID" value="LOC111252493"/>
</dbReference>
<dbReference type="EnsemblMetazoa" id="XM_022810494">
    <property type="protein sequence ID" value="XP_022666229"/>
    <property type="gene ID" value="LOC111252493"/>
</dbReference>
<feature type="compositionally biased region" description="Polar residues" evidence="11">
    <location>
        <begin position="61"/>
        <end position="73"/>
    </location>
</feature>
<feature type="domain" description="Bromo" evidence="12">
    <location>
        <begin position="2113"/>
        <end position="2183"/>
    </location>
</feature>
<feature type="region of interest" description="Disordered" evidence="11">
    <location>
        <begin position="52"/>
        <end position="161"/>
    </location>
</feature>
<dbReference type="FunCoup" id="A0A7M7MCI1">
    <property type="interactions" value="2209"/>
</dbReference>
<dbReference type="PANTHER" id="PTHR45975:SF2">
    <property type="entry name" value="NUCLEOSOME-REMODELING FACTOR SUBUNIT BPTF"/>
    <property type="match status" value="1"/>
</dbReference>
<dbReference type="CDD" id="cd05509">
    <property type="entry name" value="Bromo_gcn5_like"/>
    <property type="match status" value="1"/>
</dbReference>
<evidence type="ECO:0000256" key="5">
    <source>
        <dbReference type="ARBA" id="ARBA00023015"/>
    </source>
</evidence>
<evidence type="ECO:0000256" key="4">
    <source>
        <dbReference type="ARBA" id="ARBA00022833"/>
    </source>
</evidence>
<dbReference type="InterPro" id="IPR018359">
    <property type="entry name" value="Bromodomain_CS"/>
</dbReference>
<dbReference type="GO" id="GO:0008270">
    <property type="term" value="F:zinc ion binding"/>
    <property type="evidence" value="ECO:0007669"/>
    <property type="project" value="UniProtKB-KW"/>
</dbReference>
<evidence type="ECO:0000259" key="13">
    <source>
        <dbReference type="PROSITE" id="PS50016"/>
    </source>
</evidence>
<dbReference type="SMART" id="SM00297">
    <property type="entry name" value="BROMO"/>
    <property type="match status" value="1"/>
</dbReference>
<evidence type="ECO:0000313" key="16">
    <source>
        <dbReference type="Proteomes" id="UP000594260"/>
    </source>
</evidence>
<evidence type="ECO:0008006" key="17">
    <source>
        <dbReference type="Google" id="ProtNLM"/>
    </source>
</evidence>
<evidence type="ECO:0000259" key="14">
    <source>
        <dbReference type="PROSITE" id="PS50827"/>
    </source>
</evidence>
<dbReference type="InterPro" id="IPR036427">
    <property type="entry name" value="Bromodomain-like_sf"/>
</dbReference>
<evidence type="ECO:0000256" key="11">
    <source>
        <dbReference type="SAM" id="MobiDB-lite"/>
    </source>
</evidence>
<dbReference type="PROSITE" id="PS01359">
    <property type="entry name" value="ZF_PHD_1"/>
    <property type="match status" value="1"/>
</dbReference>
<feature type="compositionally biased region" description="Basic and acidic residues" evidence="11">
    <location>
        <begin position="1121"/>
        <end position="1141"/>
    </location>
</feature>
<dbReference type="GO" id="GO:0006357">
    <property type="term" value="P:regulation of transcription by RNA polymerase II"/>
    <property type="evidence" value="ECO:0007669"/>
    <property type="project" value="InterPro"/>
</dbReference>
<dbReference type="InterPro" id="IPR001487">
    <property type="entry name" value="Bromodomain"/>
</dbReference>
<dbReference type="KEGG" id="vde:111252493"/>
<dbReference type="CTD" id="44811"/>
<dbReference type="GO" id="GO:0000978">
    <property type="term" value="F:RNA polymerase II cis-regulatory region sequence-specific DNA binding"/>
    <property type="evidence" value="ECO:0007669"/>
    <property type="project" value="TreeGrafter"/>
</dbReference>
<dbReference type="PRINTS" id="PR00503">
    <property type="entry name" value="BROMODOMAIN"/>
</dbReference>
<feature type="compositionally biased region" description="Polar residues" evidence="11">
    <location>
        <begin position="1709"/>
        <end position="1723"/>
    </location>
</feature>
<evidence type="ECO:0000256" key="9">
    <source>
        <dbReference type="PROSITE-ProRule" id="PRU00035"/>
    </source>
</evidence>
<sequence length="2208" mass="241107">MSGRGRQRVRGRPPKTPSGGRGSGNAKKPRYLYAGGHANTVQYRQRLREGLRQEQFIGDSASESENNAAVTSDNELDDLGIIEARVGSENGDGRAGDEDSWNSSEHEEHDSDEDYVEGIEKSERTTGGTEERRRLPRRPTTPVFLQDREKPTLQLPPSSDDLLMPREHLMRALDVYETMRHFSNVLRMTPFTFEEFCAALMSPDHSALLSECHMCLLKAILREADAVNTHFGPQDIKDSINIHLYVLDHVTWPSTLQMYLLADAEHRPALLSFLGLSPDHEAVPSSHEPCYQSEYPLNAGVSRRLSVLQFLAGQFLDITPVRDDTTREGAPQHDDHCRVCHKLGDLLCCEQCPAVYHLTCLDPPLETVPSEDWVCPVCRGNAVKGVADCVSEIERAGLLARQDVLGYDREGRKYWFLVRRIIAEGDTDGEEHSEVFYYSSVAQLEELMSCLDGDDLEADLVRVLNEQRLDVERQMNLTMELTTAANKTGRKSWLEDNRIEVEARLKLKQEQMLDQVAGSLTATVKSESAEVQTRSKTAALNQTSFRLGSEANFRNYSNSFSSNTLALNRHQHAEERDKKRHLSHKFSLTPASEFKWISTSSGSQSNSVTDLPSVLNLLRQTMLHLESQLGGCLLHPQWTAHFRSQWVQALNKCNKTKDMVTALQVLESVMKPCVFVPAWSESLGHTFLRRSTQNEREEKKKQDKKERRGIAGFMALYSGVTEDGEDVSDRSLWCKYTLGLRHQVWKQKGEEFRITGTGGWCWNARTRVSRPKPMSECGLRAGPTRLSIFLSGQTVPRIVDVSKLEVSVTQKDNTAELKRPALIRALCDQHKVTIEDVLDVSSALMDQTRSLYPKVAATAKLDKLLERRVRLSKLQGGGNTGVISEEAPLILPPGLSCYACTESTRSSCYSPLCRMFTAQVHASRRLTDTREKVDLTKLRQYSGGGTVVSGGAADTANLPVAKVQQLPRKPRKKELPPIHKFVTGNGGRKSLLVLDKWDYRKLARRSGLGEAQGFSYSAKSNSQVWNYGSAPRPVLRTLWRWRNTQFLWTSSACVALQLRVLWHCLRWDDLVTKPPPSGSNTVTTDTQVETSELVRRRDLPPYGLRSEYLVRKIIVPIDLPSKPREKTAPQRSGLRERRRPESPQSRGPQMTEVWTSEELLEVWELKIFQEKLEKQIKERQQEKALAPSLSDKAHSATRITSSASSTLSGSTNIVGVKVVGAGKSPAEIRAQMEANLRAQRLALQGKKVVTVASSGGTVLQTTVGDVGVRRIAPAVSSATGGSVTQSIGTTTKQIVIRPAGATIVSSKGAAGATSIRSGSPAVIRAGVRPTLTQAGQQARPTVRPAGSSQVKSQVHIIQGPNGQLTVRGLQPGQQLLKLPDGRLQIVNIQQKPASPQASSVGQTSSVQKIVIQPSSASQTGTSGIAASAAAAAAGQKLIQIRSSGVATPQNVSNTVKAVKLIQSSGGTQVVQTGVGGQLIKGHLVQQVGTLVQPLTTPVVLSTNSLALSGSTTAAATTLLQPVATGSPKVVISASQLGSTGPQLILTNPTTATTMTATQTGRQEVVKQEPPSSPQMTSVAGAAAPTTGNTGTPHKIILTSQQFAPKVALSVASGGSTPARMTGTGIVKSPPSPPAASSATFVLTPAMTQQIVKQALMNPSTTPEVQQKLLALQRHHATVTTPTSGQNSTQQASTGQHQTVAPKQVKSEPGTGSQNSQSTIGTSNAISGILATTPKKEPLANDENIHCEPTGTADQHQPASLQVLRNTITQVERDERNNQRRQRARDSEMEKRLRAQQALLAKQTEALRREIMRKRALMERELALKIEEDLQIDRQLQENRKRQNQALSAPPSNVVVSASVTPSAVTKPKNTVSNQVNVNNQNGASGGPMGGTKGGSRSPPKSSQSAAQKSQPSTNSNSNRKRTASNSVVNTAGGQASEGASSPKKKARSSSFTSGGTGAASGTHGGPGGSASASKVYCICKKPYDPSKFMIGCDLCSNWFHTTCIGVTEAQARAMDSWVCSDCQQQQDDADVELYCLCQTPYDESQFYICCDNCQGWFHGGCVGVLASEASKIDVYICPQCKASSGEEVSVAVLNRSLGKTDQENLRKLLFAVRAHKQAWPFKEPVNRRQAPDYYQVIKEPMDLRTMEQKLNVGKYSTLAPFVADMTKIFDNCRYYNQKNSAFYVCADLLEAFFGQKIKLFKEALQRRM</sequence>
<dbReference type="RefSeq" id="XP_022666227.1">
    <property type="nucleotide sequence ID" value="XM_022810492.1"/>
</dbReference>
<dbReference type="InterPro" id="IPR018501">
    <property type="entry name" value="DDT_dom"/>
</dbReference>
<dbReference type="InterPro" id="IPR019786">
    <property type="entry name" value="Zinc_finger_PHD-type_CS"/>
</dbReference>